<accession>A0A068NPC5</accession>
<dbReference type="PANTHER" id="PTHR43863:SF2">
    <property type="entry name" value="MALTASE-GLUCOAMYLASE"/>
    <property type="match status" value="1"/>
</dbReference>
<evidence type="ECO:0000313" key="5">
    <source>
        <dbReference type="Proteomes" id="UP000027982"/>
    </source>
</evidence>
<dbReference type="SMART" id="SM00758">
    <property type="entry name" value="PA14"/>
    <property type="match status" value="1"/>
</dbReference>
<dbReference type="SUPFAM" id="SSF51011">
    <property type="entry name" value="Glycosyl hydrolase domain"/>
    <property type="match status" value="1"/>
</dbReference>
<dbReference type="GO" id="GO:0005975">
    <property type="term" value="P:carbohydrate metabolic process"/>
    <property type="evidence" value="ECO:0007669"/>
    <property type="project" value="InterPro"/>
</dbReference>
<dbReference type="InterPro" id="IPR048395">
    <property type="entry name" value="Glyco_hydro_31_C"/>
</dbReference>
<dbReference type="SUPFAM" id="SSF51445">
    <property type="entry name" value="(Trans)glycosidases"/>
    <property type="match status" value="1"/>
</dbReference>
<proteinExistence type="inferred from homology"/>
<dbReference type="InterPro" id="IPR033403">
    <property type="entry name" value="DUF5110"/>
</dbReference>
<evidence type="ECO:0000313" key="4">
    <source>
        <dbReference type="EMBL" id="AIE84565.1"/>
    </source>
</evidence>
<dbReference type="CDD" id="cd14752">
    <property type="entry name" value="GH31_N"/>
    <property type="match status" value="1"/>
</dbReference>
<dbReference type="InterPro" id="IPR011013">
    <property type="entry name" value="Gal_mutarotase_sf_dom"/>
</dbReference>
<sequence length="897" mass="100933">MFIHLPPTQAPFSRVDDGIVIRLKGGRLRLQVNSPEIVRVRFTQGEDRGPASLAVIARPTKTAFSVVQKGGEISLKTSAMQVVVEKRTGAVRFLDEKGKPILSERPNKSLTPSKVAGIPTLRSRLGFDLAPGEAIYGLGQRQDGLLNHRGSLVHLQQENRIIAVPMLLSSRGYGLLWDNPAITDVDVAGGTEAPLDSSWLRDENGTPGGLTGRYFEGKSFEKLVLTRKDPKIDFDWGKTPPPGLPHDDYSVRWTGFLEVPKDGEYNLVPGGDDGFRLFVDDRMVTEDWNARAFLSIPTKVRLRAGRHKLRFEYFQARYDARVRLALHTPATDPSVTWTSEAADAVDYVFFKGPSLEKVIQGYRRMTGQAPMFGRWAFGLWQSRERYKTQAELLDVVRRYRDAKIPLDGIIQDWQYWPKNSWGTHHFDPDRYPDPAGMMRTLHEEGIHTLISVWPKFDVGSGNAKELERAGALFPKVIPYVYPEGRGQWYDPFSSVGRRTYWGQISRELAGKGWDGWWLDGSEAELGGAWGEFRDFKTARGPGSSVFNAYPLMHTQGVYEGWRAEHRDRRAIILTRSAYAGQQRNGAISWSGDIAATWDVFAKQIPAGLNFSMSGIPYWNTDTGGFFNVPPVTDKGYQDLFARWFQFSVFCPMLRIHGTDNPKEIWRWPSPTRDTLVRFDELRYHLLPYIYSTAWQVTSRGSTMMRGLPIDFREDEKVLDITDQFMFGPSLMACPVTKPNAVSRAVYLPKGTSWIDFWTGARYAGGKTVECDAKEKLPVLVRAGSILPYGPSVQNAQQSQDPTELRVYPGANGAFTIYDDAGDGYGYEKGAYATIDLRWDDRTHTLTIGKRNGSYPGMPPSRTFRIVLVQPGAGVGIPSTAQVRRTARYIGDRIVVRL</sequence>
<dbReference type="Pfam" id="PF07691">
    <property type="entry name" value="PA14"/>
    <property type="match status" value="1"/>
</dbReference>
<dbReference type="AlphaFoldDB" id="A0A068NPC5"/>
<name>A0A068NPC5_FIMGI</name>
<dbReference type="KEGG" id="fgi:OP10G_1197"/>
<keyword evidence="2" id="KW-0378">Hydrolase</keyword>
<dbReference type="PANTHER" id="PTHR43863">
    <property type="entry name" value="HYDROLASE, PUTATIVE (AFU_ORTHOLOGUE AFUA_1G03140)-RELATED"/>
    <property type="match status" value="1"/>
</dbReference>
<dbReference type="Pfam" id="PF21365">
    <property type="entry name" value="Glyco_hydro_31_3rd"/>
    <property type="match status" value="1"/>
</dbReference>
<dbReference type="GO" id="GO:0004553">
    <property type="term" value="F:hydrolase activity, hydrolyzing O-glycosyl compounds"/>
    <property type="evidence" value="ECO:0007669"/>
    <property type="project" value="InterPro"/>
</dbReference>
<dbReference type="InterPro" id="IPR025887">
    <property type="entry name" value="Glyco_hydro_31_N_dom"/>
</dbReference>
<gene>
    <name evidence="4" type="ORF">OP10G_1197</name>
</gene>
<dbReference type="Gene3D" id="2.60.40.1760">
    <property type="entry name" value="glycosyl hydrolase (family 31)"/>
    <property type="match status" value="1"/>
</dbReference>
<dbReference type="Pfam" id="PF13802">
    <property type="entry name" value="Gal_mutarotas_2"/>
    <property type="match status" value="1"/>
</dbReference>
<organism evidence="4 5">
    <name type="scientific">Fimbriimonas ginsengisoli Gsoil 348</name>
    <dbReference type="NCBI Taxonomy" id="661478"/>
    <lineage>
        <taxon>Bacteria</taxon>
        <taxon>Bacillati</taxon>
        <taxon>Armatimonadota</taxon>
        <taxon>Fimbriimonadia</taxon>
        <taxon>Fimbriimonadales</taxon>
        <taxon>Fimbriimonadaceae</taxon>
        <taxon>Fimbriimonas</taxon>
    </lineage>
</organism>
<dbReference type="PROSITE" id="PS51820">
    <property type="entry name" value="PA14"/>
    <property type="match status" value="1"/>
</dbReference>
<dbReference type="SUPFAM" id="SSF56988">
    <property type="entry name" value="Anthrax protective antigen"/>
    <property type="match status" value="1"/>
</dbReference>
<dbReference type="Proteomes" id="UP000027982">
    <property type="component" value="Chromosome"/>
</dbReference>
<dbReference type="EMBL" id="CP007139">
    <property type="protein sequence ID" value="AIE84565.1"/>
    <property type="molecule type" value="Genomic_DNA"/>
</dbReference>
<dbReference type="InterPro" id="IPR037524">
    <property type="entry name" value="PA14/GLEYA"/>
</dbReference>
<dbReference type="GO" id="GO:0030246">
    <property type="term" value="F:carbohydrate binding"/>
    <property type="evidence" value="ECO:0007669"/>
    <property type="project" value="InterPro"/>
</dbReference>
<keyword evidence="5" id="KW-1185">Reference proteome</keyword>
<dbReference type="eggNOG" id="COG1501">
    <property type="taxonomic scope" value="Bacteria"/>
</dbReference>
<dbReference type="InterPro" id="IPR017853">
    <property type="entry name" value="GH"/>
</dbReference>
<dbReference type="Pfam" id="PF17137">
    <property type="entry name" value="DUF5110"/>
    <property type="match status" value="1"/>
</dbReference>
<dbReference type="Gene3D" id="3.20.20.80">
    <property type="entry name" value="Glycosidases"/>
    <property type="match status" value="1"/>
</dbReference>
<dbReference type="InterPro" id="IPR051816">
    <property type="entry name" value="Glycosyl_Hydrolase_31"/>
</dbReference>
<evidence type="ECO:0000256" key="2">
    <source>
        <dbReference type="RuleBase" id="RU361185"/>
    </source>
</evidence>
<dbReference type="STRING" id="661478.OP10G_1197"/>
<evidence type="ECO:0000256" key="1">
    <source>
        <dbReference type="ARBA" id="ARBA00007806"/>
    </source>
</evidence>
<keyword evidence="2" id="KW-0326">Glycosidase</keyword>
<comment type="similarity">
    <text evidence="1 2">Belongs to the glycosyl hydrolase 31 family.</text>
</comment>
<dbReference type="Pfam" id="PF01055">
    <property type="entry name" value="Glyco_hydro_31_2nd"/>
    <property type="match status" value="1"/>
</dbReference>
<dbReference type="InterPro" id="IPR011658">
    <property type="entry name" value="PA14_dom"/>
</dbReference>
<dbReference type="CDD" id="cd06591">
    <property type="entry name" value="GH31_xylosidase_XylS"/>
    <property type="match status" value="1"/>
</dbReference>
<dbReference type="Gene3D" id="2.60.120.380">
    <property type="match status" value="1"/>
</dbReference>
<dbReference type="HOGENOM" id="CLU_000631_7_3_0"/>
<dbReference type="OrthoDB" id="176168at2"/>
<dbReference type="RefSeq" id="WP_025226808.1">
    <property type="nucleotide sequence ID" value="NZ_CP007139.1"/>
</dbReference>
<reference evidence="4 5" key="1">
    <citation type="journal article" date="2014" name="PLoS ONE">
        <title>The first complete genome sequence of the class fimbriimonadia in the phylum armatimonadetes.</title>
        <authorList>
            <person name="Hu Z.Y."/>
            <person name="Wang Y.Z."/>
            <person name="Im W.T."/>
            <person name="Wang S.Y."/>
            <person name="Zhao G.P."/>
            <person name="Zheng H.J."/>
            <person name="Quan Z.X."/>
        </authorList>
    </citation>
    <scope>NUCLEOTIDE SEQUENCE [LARGE SCALE GENOMIC DNA]</scope>
    <source>
        <strain evidence="4">Gsoil 348</strain>
    </source>
</reference>
<protein>
    <submittedName>
        <fullName evidence="4">Alpha-glucosidase</fullName>
    </submittedName>
</protein>
<dbReference type="InterPro" id="IPR000322">
    <property type="entry name" value="Glyco_hydro_31_TIM"/>
</dbReference>
<dbReference type="InterPro" id="IPR013780">
    <property type="entry name" value="Glyco_hydro_b"/>
</dbReference>
<dbReference type="SUPFAM" id="SSF74650">
    <property type="entry name" value="Galactose mutarotase-like"/>
    <property type="match status" value="1"/>
</dbReference>
<feature type="domain" description="PA14" evidence="3">
    <location>
        <begin position="205"/>
        <end position="340"/>
    </location>
</feature>
<evidence type="ECO:0000259" key="3">
    <source>
        <dbReference type="PROSITE" id="PS51820"/>
    </source>
</evidence>
<dbReference type="Gene3D" id="2.60.40.1180">
    <property type="entry name" value="Golgi alpha-mannosidase II"/>
    <property type="match status" value="2"/>
</dbReference>